<organism evidence="7 8">
    <name type="scientific">Rhizomicrobium electricum</name>
    <dbReference type="NCBI Taxonomy" id="480070"/>
    <lineage>
        <taxon>Bacteria</taxon>
        <taxon>Pseudomonadati</taxon>
        <taxon>Pseudomonadota</taxon>
        <taxon>Alphaproteobacteria</taxon>
        <taxon>Micropepsales</taxon>
        <taxon>Micropepsaceae</taxon>
        <taxon>Rhizomicrobium</taxon>
    </lineage>
</organism>
<keyword evidence="5" id="KW-0864">Zinc transport</keyword>
<feature type="chain" id="PRO_5046849929" description="High-affinity zinc uptake system protein ZnuA" evidence="6">
    <location>
        <begin position="22"/>
        <end position="302"/>
    </location>
</feature>
<feature type="signal peptide" evidence="6">
    <location>
        <begin position="1"/>
        <end position="21"/>
    </location>
</feature>
<evidence type="ECO:0000256" key="1">
    <source>
        <dbReference type="ARBA" id="ARBA00011028"/>
    </source>
</evidence>
<accession>A0ABP3Q491</accession>
<evidence type="ECO:0000256" key="5">
    <source>
        <dbReference type="ARBA" id="ARBA00022906"/>
    </source>
</evidence>
<evidence type="ECO:0000313" key="7">
    <source>
        <dbReference type="EMBL" id="GAA0582825.1"/>
    </source>
</evidence>
<protein>
    <recommendedName>
        <fullName evidence="2">High-affinity zinc uptake system protein ZnuA</fullName>
    </recommendedName>
</protein>
<evidence type="ECO:0000313" key="8">
    <source>
        <dbReference type="Proteomes" id="UP001499951"/>
    </source>
</evidence>
<gene>
    <name evidence="7" type="primary">znuA</name>
    <name evidence="7" type="ORF">GCM10008942_34650</name>
</gene>
<keyword evidence="8" id="KW-1185">Reference proteome</keyword>
<keyword evidence="4 6" id="KW-0732">Signal</keyword>
<dbReference type="InterPro" id="IPR050492">
    <property type="entry name" value="Bact_metal-bind_prot9"/>
</dbReference>
<comment type="similarity">
    <text evidence="1">Belongs to the bacterial solute-binding protein 9 family.</text>
</comment>
<evidence type="ECO:0000256" key="3">
    <source>
        <dbReference type="ARBA" id="ARBA00022448"/>
    </source>
</evidence>
<reference evidence="8" key="1">
    <citation type="journal article" date="2019" name="Int. J. Syst. Evol. Microbiol.">
        <title>The Global Catalogue of Microorganisms (GCM) 10K type strain sequencing project: providing services to taxonomists for standard genome sequencing and annotation.</title>
        <authorList>
            <consortium name="The Broad Institute Genomics Platform"/>
            <consortium name="The Broad Institute Genome Sequencing Center for Infectious Disease"/>
            <person name="Wu L."/>
            <person name="Ma J."/>
        </authorList>
    </citation>
    <scope>NUCLEOTIDE SEQUENCE [LARGE SCALE GENOMIC DNA]</scope>
    <source>
        <strain evidence="8">JCM 15089</strain>
    </source>
</reference>
<evidence type="ECO:0000256" key="6">
    <source>
        <dbReference type="SAM" id="SignalP"/>
    </source>
</evidence>
<dbReference type="Pfam" id="PF01297">
    <property type="entry name" value="ZnuA"/>
    <property type="match status" value="1"/>
</dbReference>
<evidence type="ECO:0000256" key="4">
    <source>
        <dbReference type="ARBA" id="ARBA00022729"/>
    </source>
</evidence>
<sequence>MQIVKFLLRVSLVAVTAAAAAAEPKVLATLKPVHSLVAGVMEGAGQPDLLIGGALSEHSYALKPSDARKVREATLIFEVGPDMETYLSGALAAAGGRVVVLEQAPGVKRVTAREGGLWGDDHDHGHDHGGTDPHVWLDPQNAIAFTKAIAEALVRTDPAHAGLYRANAARRIAMLQGLDRELAATLSPVKDRPYLVFHDAYHYFEARYDLKPAGAVTVAPDRPVGARRIADLRQTVTSGRAVCLFREPQFPPKLIDTLDQDTKARIGVLDPLGADLQPGPDLYPRLMRNLAQSLRSCLSKNR</sequence>
<dbReference type="PANTHER" id="PTHR42953">
    <property type="entry name" value="HIGH-AFFINITY ZINC UPTAKE SYSTEM PROTEIN ZNUA-RELATED"/>
    <property type="match status" value="1"/>
</dbReference>
<keyword evidence="3" id="KW-0813">Transport</keyword>
<dbReference type="Proteomes" id="UP001499951">
    <property type="component" value="Unassembled WGS sequence"/>
</dbReference>
<proteinExistence type="inferred from homology"/>
<keyword evidence="5" id="KW-0406">Ion transport</keyword>
<dbReference type="RefSeq" id="WP_166937206.1">
    <property type="nucleotide sequence ID" value="NZ_BAAADD010000010.1"/>
</dbReference>
<name>A0ABP3Q491_9PROT</name>
<keyword evidence="5" id="KW-0862">Zinc</keyword>
<dbReference type="InterPro" id="IPR006127">
    <property type="entry name" value="ZnuA-like"/>
</dbReference>
<comment type="caution">
    <text evidence="7">The sequence shown here is derived from an EMBL/GenBank/DDBJ whole genome shotgun (WGS) entry which is preliminary data.</text>
</comment>
<evidence type="ECO:0000256" key="2">
    <source>
        <dbReference type="ARBA" id="ARBA00015915"/>
    </source>
</evidence>
<dbReference type="SUPFAM" id="SSF53807">
    <property type="entry name" value="Helical backbone' metal receptor"/>
    <property type="match status" value="1"/>
</dbReference>
<dbReference type="EMBL" id="BAAADD010000010">
    <property type="protein sequence ID" value="GAA0582825.1"/>
    <property type="molecule type" value="Genomic_DNA"/>
</dbReference>
<dbReference type="Gene3D" id="3.40.50.1980">
    <property type="entry name" value="Nitrogenase molybdenum iron protein domain"/>
    <property type="match status" value="2"/>
</dbReference>
<dbReference type="PANTHER" id="PTHR42953:SF3">
    <property type="entry name" value="HIGH-AFFINITY ZINC UPTAKE SYSTEM PROTEIN ZNUA"/>
    <property type="match status" value="1"/>
</dbReference>